<comment type="similarity">
    <text evidence="1">Belongs to the PPR family. P subfamily.</text>
</comment>
<dbReference type="Proteomes" id="UP000593562">
    <property type="component" value="Unassembled WGS sequence"/>
</dbReference>
<feature type="repeat" description="PPR" evidence="3">
    <location>
        <begin position="173"/>
        <end position="207"/>
    </location>
</feature>
<evidence type="ECO:0000256" key="1">
    <source>
        <dbReference type="ARBA" id="ARBA00007626"/>
    </source>
</evidence>
<reference evidence="5 6" key="1">
    <citation type="journal article" date="2020" name="Nat. Commun.">
        <title>Genome of Tripterygium wilfordii and identification of cytochrome P450 involved in triptolide biosynthesis.</title>
        <authorList>
            <person name="Tu L."/>
            <person name="Su P."/>
            <person name="Zhang Z."/>
            <person name="Gao L."/>
            <person name="Wang J."/>
            <person name="Hu T."/>
            <person name="Zhou J."/>
            <person name="Zhang Y."/>
            <person name="Zhao Y."/>
            <person name="Liu Y."/>
            <person name="Song Y."/>
            <person name="Tong Y."/>
            <person name="Lu Y."/>
            <person name="Yang J."/>
            <person name="Xu C."/>
            <person name="Jia M."/>
            <person name="Peters R.J."/>
            <person name="Huang L."/>
            <person name="Gao W."/>
        </authorList>
    </citation>
    <scope>NUCLEOTIDE SEQUENCE [LARGE SCALE GENOMIC DNA]</scope>
    <source>
        <strain evidence="6">cv. XIE 37</strain>
        <tissue evidence="5">Leaf</tissue>
    </source>
</reference>
<feature type="repeat" description="PPR" evidence="3">
    <location>
        <begin position="313"/>
        <end position="347"/>
    </location>
</feature>
<dbReference type="InterPro" id="IPR050872">
    <property type="entry name" value="PPR_P_subfamily"/>
</dbReference>
<evidence type="ECO:0000259" key="4">
    <source>
        <dbReference type="Pfam" id="PF17177"/>
    </source>
</evidence>
<feature type="repeat" description="PPR" evidence="3">
    <location>
        <begin position="208"/>
        <end position="242"/>
    </location>
</feature>
<dbReference type="Gene3D" id="1.25.40.10">
    <property type="entry name" value="Tetratricopeptide repeat domain"/>
    <property type="match status" value="3"/>
</dbReference>
<dbReference type="PANTHER" id="PTHR46128:SF302">
    <property type="entry name" value="PENTACOTRIPEPTIDE-REPEAT REGION OF PRORP DOMAIN-CONTAINING PROTEIN"/>
    <property type="match status" value="1"/>
</dbReference>
<dbReference type="InterPro" id="IPR002885">
    <property type="entry name" value="PPR_rpt"/>
</dbReference>
<evidence type="ECO:0000313" key="5">
    <source>
        <dbReference type="EMBL" id="KAF5747676.1"/>
    </source>
</evidence>
<name>A0A7J7DNK5_TRIWF</name>
<dbReference type="PANTHER" id="PTHR46128">
    <property type="entry name" value="MITOCHONDRIAL GROUP I INTRON SPLICING FACTOR CCM1"/>
    <property type="match status" value="1"/>
</dbReference>
<evidence type="ECO:0000313" key="6">
    <source>
        <dbReference type="Proteomes" id="UP000593562"/>
    </source>
</evidence>
<dbReference type="Pfam" id="PF17177">
    <property type="entry name" value="PPR_long"/>
    <property type="match status" value="1"/>
</dbReference>
<evidence type="ECO:0000256" key="3">
    <source>
        <dbReference type="PROSITE-ProRule" id="PRU00708"/>
    </source>
</evidence>
<proteinExistence type="inferred from homology"/>
<dbReference type="InterPro" id="IPR033443">
    <property type="entry name" value="PROP1-like_PPR_dom"/>
</dbReference>
<accession>A0A7J7DNK5</accession>
<dbReference type="EMBL" id="JAAARO010000005">
    <property type="protein sequence ID" value="KAF5747676.1"/>
    <property type="molecule type" value="Genomic_DNA"/>
</dbReference>
<feature type="domain" description="PROP1-like PPR" evidence="4">
    <location>
        <begin position="365"/>
        <end position="481"/>
    </location>
</feature>
<feature type="repeat" description="PPR" evidence="3">
    <location>
        <begin position="243"/>
        <end position="277"/>
    </location>
</feature>
<dbReference type="Pfam" id="PF13812">
    <property type="entry name" value="PPR_3"/>
    <property type="match status" value="1"/>
</dbReference>
<feature type="repeat" description="PPR" evidence="3">
    <location>
        <begin position="423"/>
        <end position="457"/>
    </location>
</feature>
<keyword evidence="2" id="KW-0677">Repeat</keyword>
<keyword evidence="6" id="KW-1185">Reference proteome</keyword>
<dbReference type="AlphaFoldDB" id="A0A7J7DNK5"/>
<feature type="repeat" description="PPR" evidence="3">
    <location>
        <begin position="278"/>
        <end position="312"/>
    </location>
</feature>
<dbReference type="SUPFAM" id="SSF48452">
    <property type="entry name" value="TPR-like"/>
    <property type="match status" value="1"/>
</dbReference>
<feature type="repeat" description="PPR" evidence="3">
    <location>
        <begin position="348"/>
        <end position="382"/>
    </location>
</feature>
<dbReference type="OrthoDB" id="185373at2759"/>
<dbReference type="PROSITE" id="PS51375">
    <property type="entry name" value="PPR"/>
    <property type="match status" value="7"/>
</dbReference>
<sequence>MVIPSPYSLPCQHLHSPLLCKPSSLITARRGNHNKFLHQGKRFTVSVRSSLYTPKHVAPTPLYCPDEIPSWNDKSETSLFVNYDDSPINEEEQERMGFDKRSSTASKVQALLDGIGAFASEEGDDILNIILKNCRIRTLLDFNDLLMGLVSSNQLDLALKLHSNLEKYQVVPDCQTQSLLIRCYCKKNGLDEALRVLEDMVKTGFHPDAATFTVLITSLSKRGRLQKAFEVLELMNQSGHKPTVQTFNSLLKGLCYVGRVEEACERLTEIKKASFKPDIYTYAAVMDGFCKVGRSNEAMELLNEALEMGLTPTVVTYNTLFHGYCKEGRPMDGIGVLRQMEQKNCKPDYITYNTLLHGLLKWDKILTALRVYKEMVGIGFEVDERIMRALLRGLCRKSLKEKDLSKDAYQVFEKMTSRALGIDYSTYDLLIQAVCLRKESDKAFVVLQHMIGLGYIPRIITFNNVIRVLCLHGKLNKALLVLVLIYEDNCRIPSRITYDLLLRELDIQGQSLGACSVYGAALKQGMVLDRKPQRRGNYLEHQ</sequence>
<comment type="caution">
    <text evidence="5">The sequence shown here is derived from an EMBL/GenBank/DDBJ whole genome shotgun (WGS) entry which is preliminary data.</text>
</comment>
<gene>
    <name evidence="5" type="ORF">HS088_TW05G00403</name>
</gene>
<dbReference type="Pfam" id="PF12854">
    <property type="entry name" value="PPR_1"/>
    <property type="match status" value="1"/>
</dbReference>
<protein>
    <submittedName>
        <fullName evidence="5">Pentatricopeptide repeat-containing protein</fullName>
    </submittedName>
</protein>
<organism evidence="5 6">
    <name type="scientific">Tripterygium wilfordii</name>
    <name type="common">Thunder God vine</name>
    <dbReference type="NCBI Taxonomy" id="458696"/>
    <lineage>
        <taxon>Eukaryota</taxon>
        <taxon>Viridiplantae</taxon>
        <taxon>Streptophyta</taxon>
        <taxon>Embryophyta</taxon>
        <taxon>Tracheophyta</taxon>
        <taxon>Spermatophyta</taxon>
        <taxon>Magnoliopsida</taxon>
        <taxon>eudicotyledons</taxon>
        <taxon>Gunneridae</taxon>
        <taxon>Pentapetalae</taxon>
        <taxon>rosids</taxon>
        <taxon>fabids</taxon>
        <taxon>Celastrales</taxon>
        <taxon>Celastraceae</taxon>
        <taxon>Tripterygium</taxon>
    </lineage>
</organism>
<dbReference type="Pfam" id="PF13041">
    <property type="entry name" value="PPR_2"/>
    <property type="match status" value="1"/>
</dbReference>
<dbReference type="InParanoid" id="A0A7J7DNK5"/>
<dbReference type="NCBIfam" id="TIGR00756">
    <property type="entry name" value="PPR"/>
    <property type="match status" value="6"/>
</dbReference>
<dbReference type="InterPro" id="IPR011990">
    <property type="entry name" value="TPR-like_helical_dom_sf"/>
</dbReference>
<evidence type="ECO:0000256" key="2">
    <source>
        <dbReference type="ARBA" id="ARBA00022737"/>
    </source>
</evidence>